<dbReference type="AlphaFoldDB" id="A0A2P5Y7L3"/>
<organism evidence="2 3">
    <name type="scientific">Gossypium barbadense</name>
    <name type="common">Sea Island cotton</name>
    <name type="synonym">Hibiscus barbadensis</name>
    <dbReference type="NCBI Taxonomy" id="3634"/>
    <lineage>
        <taxon>Eukaryota</taxon>
        <taxon>Viridiplantae</taxon>
        <taxon>Streptophyta</taxon>
        <taxon>Embryophyta</taxon>
        <taxon>Tracheophyta</taxon>
        <taxon>Spermatophyta</taxon>
        <taxon>Magnoliopsida</taxon>
        <taxon>eudicotyledons</taxon>
        <taxon>Gunneridae</taxon>
        <taxon>Pentapetalae</taxon>
        <taxon>rosids</taxon>
        <taxon>malvids</taxon>
        <taxon>Malvales</taxon>
        <taxon>Malvaceae</taxon>
        <taxon>Malvoideae</taxon>
        <taxon>Gossypium</taxon>
    </lineage>
</organism>
<dbReference type="EMBL" id="KZ663569">
    <property type="protein sequence ID" value="PPS11584.1"/>
    <property type="molecule type" value="Genomic_DNA"/>
</dbReference>
<name>A0A2P5Y7L3_GOSBA</name>
<dbReference type="Proteomes" id="UP000239757">
    <property type="component" value="Unassembled WGS sequence"/>
</dbReference>
<feature type="compositionally biased region" description="Basic residues" evidence="1">
    <location>
        <begin position="32"/>
        <end position="42"/>
    </location>
</feature>
<protein>
    <submittedName>
        <fullName evidence="2">Uncharacterized protein</fullName>
    </submittedName>
</protein>
<gene>
    <name evidence="2" type="ORF">GOBAR_AA09060</name>
</gene>
<proteinExistence type="predicted"/>
<sequence>MEQLNAISIQDEEGLVAEPRPEMEKLDEWQTHKLRKHDKPKPRHEELNSSKNQLKVGDNVLLGATDPRIATSKPNEETPLTVISIFPYGMVEVNHSKFGTFKVQCHHHVVRKLLFSSRRSEKEQRHPRVPSQKIDTPSSSFHQEIRRNFFRYFGPDLWVWVTALTRSRLNKAVQFRLGNLVRQLSVPEFGIALGLYTEEFMEDNELNTLHHHIYCSPSKCWDTLVPSSASYNPSHSKALALSPSLRYLYAILAHTLTGWREGSSPLEIPELCLILM</sequence>
<feature type="compositionally biased region" description="Basic and acidic residues" evidence="1">
    <location>
        <begin position="19"/>
        <end position="31"/>
    </location>
</feature>
<feature type="region of interest" description="Disordered" evidence="1">
    <location>
        <begin position="1"/>
        <end position="48"/>
    </location>
</feature>
<evidence type="ECO:0000313" key="2">
    <source>
        <dbReference type="EMBL" id="PPS11584.1"/>
    </source>
</evidence>
<evidence type="ECO:0000256" key="1">
    <source>
        <dbReference type="SAM" id="MobiDB-lite"/>
    </source>
</evidence>
<accession>A0A2P5Y7L3</accession>
<evidence type="ECO:0000313" key="3">
    <source>
        <dbReference type="Proteomes" id="UP000239757"/>
    </source>
</evidence>
<dbReference type="OrthoDB" id="914256at2759"/>
<reference evidence="2 3" key="1">
    <citation type="submission" date="2015-01" db="EMBL/GenBank/DDBJ databases">
        <title>Genome of allotetraploid Gossypium barbadense reveals genomic plasticity and fiber elongation in cotton evolution.</title>
        <authorList>
            <person name="Chen X."/>
            <person name="Liu X."/>
            <person name="Zhao B."/>
            <person name="Zheng H."/>
            <person name="Hu Y."/>
            <person name="Lu G."/>
            <person name="Yang C."/>
            <person name="Chen J."/>
            <person name="Shan C."/>
            <person name="Zhang L."/>
            <person name="Zhou Y."/>
            <person name="Wang L."/>
            <person name="Guo W."/>
            <person name="Bai Y."/>
            <person name="Ruan J."/>
            <person name="Shangguan X."/>
            <person name="Mao Y."/>
            <person name="Jiang J."/>
            <person name="Zhu Y."/>
            <person name="Lei J."/>
            <person name="Kang H."/>
            <person name="Chen S."/>
            <person name="He X."/>
            <person name="Wang R."/>
            <person name="Wang Y."/>
            <person name="Chen J."/>
            <person name="Wang L."/>
            <person name="Yu S."/>
            <person name="Wang B."/>
            <person name="Wei J."/>
            <person name="Song S."/>
            <person name="Lu X."/>
            <person name="Gao Z."/>
            <person name="Gu W."/>
            <person name="Deng X."/>
            <person name="Ma D."/>
            <person name="Wang S."/>
            <person name="Liang W."/>
            <person name="Fang L."/>
            <person name="Cai C."/>
            <person name="Zhu X."/>
            <person name="Zhou B."/>
            <person name="Zhang Y."/>
            <person name="Chen Z."/>
            <person name="Xu S."/>
            <person name="Zhu R."/>
            <person name="Wang S."/>
            <person name="Zhang T."/>
            <person name="Zhao G."/>
        </authorList>
    </citation>
    <scope>NUCLEOTIDE SEQUENCE [LARGE SCALE GENOMIC DNA]</scope>
    <source>
        <strain evidence="3">cv. Xinhai21</strain>
        <tissue evidence="2">Leaf</tissue>
    </source>
</reference>
<feature type="region of interest" description="Disordered" evidence="1">
    <location>
        <begin position="118"/>
        <end position="137"/>
    </location>
</feature>